<gene>
    <name evidence="2" type="ORF">SCARR_05018</name>
</gene>
<keyword evidence="1" id="KW-0472">Membrane</keyword>
<dbReference type="AlphaFoldDB" id="A0A6C2UUA2"/>
<dbReference type="Proteomes" id="UP000346198">
    <property type="component" value="Unassembled WGS sequence"/>
</dbReference>
<dbReference type="InterPro" id="IPR010380">
    <property type="entry name" value="DUF975"/>
</dbReference>
<dbReference type="PANTHER" id="PTHR40076:SF1">
    <property type="entry name" value="MEMBRANE PROTEIN"/>
    <property type="match status" value="1"/>
</dbReference>
<keyword evidence="3" id="KW-1185">Reference proteome</keyword>
<evidence type="ECO:0000256" key="1">
    <source>
        <dbReference type="SAM" id="Phobius"/>
    </source>
</evidence>
<evidence type="ECO:0000313" key="3">
    <source>
        <dbReference type="Proteomes" id="UP000346198"/>
    </source>
</evidence>
<protein>
    <recommendedName>
        <fullName evidence="4">DUF975 family protein</fullName>
    </recommendedName>
</protein>
<dbReference type="EMBL" id="CAAHFH010000003">
    <property type="protein sequence ID" value="VGO22921.1"/>
    <property type="molecule type" value="Genomic_DNA"/>
</dbReference>
<sequence>MCFVYLVVLLGLSCVFGQYSRLDSFKGKLMGSLTDMMGEGGSLKTPGLSDGVGGSSNPELMAAARMSLSGNWGMGVLGYVLYFILVMSFSAFVFSSVFFVSVVSALGDGNTVAAVNLMQLVAQFAELLVSGAFLVGLMAFFLGIAQEGAARLDLLFVGFQRFWTSFAAYFFYSLFIFLWTLLFIVPGIIAAFSYAMVFFIIADDRDCGALKALGRSKEMMAGNKWKFFCLHWRFFGWALLAAFFTGGIGFLWLFPYMQTTFAKFYEDVK</sequence>
<reference evidence="2 3" key="1">
    <citation type="submission" date="2019-04" db="EMBL/GenBank/DDBJ databases">
        <authorList>
            <person name="Van Vliet M D."/>
        </authorList>
    </citation>
    <scope>NUCLEOTIDE SEQUENCE [LARGE SCALE GENOMIC DNA]</scope>
    <source>
        <strain evidence="2 3">F21</strain>
    </source>
</reference>
<feature type="transmembrane region" description="Helical" evidence="1">
    <location>
        <begin position="79"/>
        <end position="106"/>
    </location>
</feature>
<feature type="transmembrane region" description="Helical" evidence="1">
    <location>
        <begin position="169"/>
        <end position="202"/>
    </location>
</feature>
<proteinExistence type="predicted"/>
<name>A0A6C2UUA2_9BACT</name>
<evidence type="ECO:0000313" key="2">
    <source>
        <dbReference type="EMBL" id="VGO22921.1"/>
    </source>
</evidence>
<feature type="transmembrane region" description="Helical" evidence="1">
    <location>
        <begin position="127"/>
        <end position="149"/>
    </location>
</feature>
<organism evidence="2 3">
    <name type="scientific">Pontiella sulfatireligans</name>
    <dbReference type="NCBI Taxonomy" id="2750658"/>
    <lineage>
        <taxon>Bacteria</taxon>
        <taxon>Pseudomonadati</taxon>
        <taxon>Kiritimatiellota</taxon>
        <taxon>Kiritimatiellia</taxon>
        <taxon>Kiritimatiellales</taxon>
        <taxon>Pontiellaceae</taxon>
        <taxon>Pontiella</taxon>
    </lineage>
</organism>
<keyword evidence="1" id="KW-1133">Transmembrane helix</keyword>
<accession>A0A6C2UUA2</accession>
<feature type="transmembrane region" description="Helical" evidence="1">
    <location>
        <begin position="234"/>
        <end position="254"/>
    </location>
</feature>
<keyword evidence="1" id="KW-0812">Transmembrane</keyword>
<evidence type="ECO:0008006" key="4">
    <source>
        <dbReference type="Google" id="ProtNLM"/>
    </source>
</evidence>
<dbReference type="PANTHER" id="PTHR40076">
    <property type="entry name" value="MEMBRANE PROTEIN-RELATED"/>
    <property type="match status" value="1"/>
</dbReference>
<dbReference type="Pfam" id="PF06161">
    <property type="entry name" value="DUF975"/>
    <property type="match status" value="1"/>
</dbReference>